<dbReference type="InterPro" id="IPR043917">
    <property type="entry name" value="DUF5753"/>
</dbReference>
<dbReference type="InterPro" id="IPR001387">
    <property type="entry name" value="Cro/C1-type_HTH"/>
</dbReference>
<dbReference type="GO" id="GO:0003677">
    <property type="term" value="F:DNA binding"/>
    <property type="evidence" value="ECO:0007669"/>
    <property type="project" value="InterPro"/>
</dbReference>
<keyword evidence="3" id="KW-1185">Reference proteome</keyword>
<dbReference type="Pfam" id="PF19054">
    <property type="entry name" value="DUF5753"/>
    <property type="match status" value="1"/>
</dbReference>
<dbReference type="SUPFAM" id="SSF47413">
    <property type="entry name" value="lambda repressor-like DNA-binding domains"/>
    <property type="match status" value="1"/>
</dbReference>
<feature type="domain" description="HTH cro/C1-type" evidence="1">
    <location>
        <begin position="22"/>
        <end position="74"/>
    </location>
</feature>
<dbReference type="SMART" id="SM00530">
    <property type="entry name" value="HTH_XRE"/>
    <property type="match status" value="1"/>
</dbReference>
<dbReference type="Proteomes" id="UP000694501">
    <property type="component" value="Unassembled WGS sequence"/>
</dbReference>
<gene>
    <name evidence="2" type="ORF">JGS22_010575</name>
</gene>
<name>A0A949JKT4_9ACTN</name>
<proteinExistence type="predicted"/>
<accession>A0A949JKT4</accession>
<evidence type="ECO:0000313" key="3">
    <source>
        <dbReference type="Proteomes" id="UP000694501"/>
    </source>
</evidence>
<dbReference type="Pfam" id="PF13560">
    <property type="entry name" value="HTH_31"/>
    <property type="match status" value="1"/>
</dbReference>
<dbReference type="InterPro" id="IPR010982">
    <property type="entry name" value="Lambda_DNA-bd_dom_sf"/>
</dbReference>
<dbReference type="CDD" id="cd00093">
    <property type="entry name" value="HTH_XRE"/>
    <property type="match status" value="1"/>
</dbReference>
<dbReference type="Gene3D" id="1.10.260.40">
    <property type="entry name" value="lambda repressor-like DNA-binding domains"/>
    <property type="match status" value="1"/>
</dbReference>
<dbReference type="RefSeq" id="WP_211043000.1">
    <property type="nucleotide sequence ID" value="NZ_JAELVF020000001.1"/>
</dbReference>
<dbReference type="PROSITE" id="PS50943">
    <property type="entry name" value="HTH_CROC1"/>
    <property type="match status" value="1"/>
</dbReference>
<protein>
    <submittedName>
        <fullName evidence="2">Helix-turn-helix transcriptional regulator</fullName>
    </submittedName>
</protein>
<sequence length="284" mass="31442">MEVNPIDENDGTTPRAILARRLRTARTRADLTVRALAEEIDYPYGYLSRVENGRQLPSDALAEALDKRFGTDGLFGELLAMSRTHLIADYSRAVVEREADACRIQVFTSSLVPGLLQVEEYARSLFRMGLPSATAEQLEHHVEARMARRRVLDRSAPPYYWAMMDEAALCRPIGGRAGMARQLRHVLEVAEKPCVTVQILPFGQGAHTMLGGGLTLLTLEGGETIGLVESFANGEPVRSPTRILELSQGFDLARSQSLPSAESLALIEHYLKGYEDEDEPRCDT</sequence>
<dbReference type="EMBL" id="JAELVF020000001">
    <property type="protein sequence ID" value="MBU7598044.1"/>
    <property type="molecule type" value="Genomic_DNA"/>
</dbReference>
<reference evidence="2" key="1">
    <citation type="submission" date="2021-06" db="EMBL/GenBank/DDBJ databases">
        <title>Sequencing of actinobacteria type strains.</title>
        <authorList>
            <person name="Nguyen G.-S."/>
            <person name="Wentzel A."/>
        </authorList>
    </citation>
    <scope>NUCLEOTIDE SEQUENCE</scope>
    <source>
        <strain evidence="2">P38-E01</strain>
    </source>
</reference>
<organism evidence="2 3">
    <name type="scientific">Streptomyces tardus</name>
    <dbReference type="NCBI Taxonomy" id="2780544"/>
    <lineage>
        <taxon>Bacteria</taxon>
        <taxon>Bacillati</taxon>
        <taxon>Actinomycetota</taxon>
        <taxon>Actinomycetes</taxon>
        <taxon>Kitasatosporales</taxon>
        <taxon>Streptomycetaceae</taxon>
        <taxon>Streptomyces</taxon>
    </lineage>
</organism>
<evidence type="ECO:0000313" key="2">
    <source>
        <dbReference type="EMBL" id="MBU7598044.1"/>
    </source>
</evidence>
<comment type="caution">
    <text evidence="2">The sequence shown here is derived from an EMBL/GenBank/DDBJ whole genome shotgun (WGS) entry which is preliminary data.</text>
</comment>
<dbReference type="AlphaFoldDB" id="A0A949JKT4"/>
<evidence type="ECO:0000259" key="1">
    <source>
        <dbReference type="PROSITE" id="PS50943"/>
    </source>
</evidence>